<protein>
    <submittedName>
        <fullName evidence="4">Helix-turn-helix domain-containing protein</fullName>
    </submittedName>
</protein>
<dbReference type="CDD" id="cd00093">
    <property type="entry name" value="HTH_XRE"/>
    <property type="match status" value="1"/>
</dbReference>
<dbReference type="InterPro" id="IPR000182">
    <property type="entry name" value="GNAT_dom"/>
</dbReference>
<reference evidence="4 5" key="1">
    <citation type="submission" date="2024-10" db="EMBL/GenBank/DDBJ databases">
        <title>The Natural Products Discovery Center: Release of the First 8490 Sequenced Strains for Exploring Actinobacteria Biosynthetic Diversity.</title>
        <authorList>
            <person name="Kalkreuter E."/>
            <person name="Kautsar S.A."/>
            <person name="Yang D."/>
            <person name="Bader C.D."/>
            <person name="Teijaro C.N."/>
            <person name="Fluegel L."/>
            <person name="Davis C.M."/>
            <person name="Simpson J.R."/>
            <person name="Lauterbach L."/>
            <person name="Steele A.D."/>
            <person name="Gui C."/>
            <person name="Meng S."/>
            <person name="Li G."/>
            <person name="Viehrig K."/>
            <person name="Ye F."/>
            <person name="Su P."/>
            <person name="Kiefer A.F."/>
            <person name="Nichols A."/>
            <person name="Cepeda A.J."/>
            <person name="Yan W."/>
            <person name="Fan B."/>
            <person name="Jiang Y."/>
            <person name="Adhikari A."/>
            <person name="Zheng C.-J."/>
            <person name="Schuster L."/>
            <person name="Cowan T.M."/>
            <person name="Smanski M.J."/>
            <person name="Chevrette M.G."/>
            <person name="De Carvalho L.P.S."/>
            <person name="Shen B."/>
        </authorList>
    </citation>
    <scope>NUCLEOTIDE SEQUENCE [LARGE SCALE GENOMIC DNA]</scope>
    <source>
        <strain evidence="4 5">NPDC007147</strain>
    </source>
</reference>
<gene>
    <name evidence="4" type="ORF">ACFYNZ_35000</name>
</gene>
<feature type="region of interest" description="Disordered" evidence="1">
    <location>
        <begin position="209"/>
        <end position="228"/>
    </location>
</feature>
<comment type="caution">
    <text evidence="4">The sequence shown here is derived from an EMBL/GenBank/DDBJ whole genome shotgun (WGS) entry which is preliminary data.</text>
</comment>
<evidence type="ECO:0000313" key="4">
    <source>
        <dbReference type="EMBL" id="MFE9174573.1"/>
    </source>
</evidence>
<feature type="compositionally biased region" description="Polar residues" evidence="1">
    <location>
        <begin position="216"/>
        <end position="228"/>
    </location>
</feature>
<dbReference type="InterPro" id="IPR016181">
    <property type="entry name" value="Acyl_CoA_acyltransferase"/>
</dbReference>
<accession>A0ABW6L687</accession>
<dbReference type="SMART" id="SM00530">
    <property type="entry name" value="HTH_XRE"/>
    <property type="match status" value="1"/>
</dbReference>
<dbReference type="PROSITE" id="PS51186">
    <property type="entry name" value="GNAT"/>
    <property type="match status" value="1"/>
</dbReference>
<dbReference type="Proteomes" id="UP001601197">
    <property type="component" value="Unassembled WGS sequence"/>
</dbReference>
<name>A0ABW6L687_9ACTN</name>
<feature type="domain" description="HTH cro/C1-type" evidence="2">
    <location>
        <begin position="8"/>
        <end position="60"/>
    </location>
</feature>
<feature type="domain" description="N-acetyltransferase" evidence="3">
    <location>
        <begin position="65"/>
        <end position="206"/>
    </location>
</feature>
<dbReference type="InterPro" id="IPR010982">
    <property type="entry name" value="Lambda_DNA-bd_dom_sf"/>
</dbReference>
<sequence>MGDRLAWLRRMADLTQEALAERSGLSADLIKKLEQKRKHSTRLPTLHALAKGLGVELTALLGDPPGVPSTGDADPPRLVALRRAVMPPLFAPLPEPNDTERLTIPLLRREIADAWGPQPPVAGYVHRLVVDRSSAQPGTGRFLLRAAERRVAAAGRASVRLDCPAGNTRLNAYYLNAGYRVVGHKAGKPQPGGAPKSFTLLEKTFGSAARAERQAVSGSTDKTTPGTE</sequence>
<dbReference type="SUPFAM" id="SSF55729">
    <property type="entry name" value="Acyl-CoA N-acyltransferases (Nat)"/>
    <property type="match status" value="1"/>
</dbReference>
<evidence type="ECO:0000259" key="2">
    <source>
        <dbReference type="PROSITE" id="PS50943"/>
    </source>
</evidence>
<dbReference type="RefSeq" id="WP_388354674.1">
    <property type="nucleotide sequence ID" value="NZ_JBIAFJ010000062.1"/>
</dbReference>
<dbReference type="EMBL" id="JBIAFJ010000062">
    <property type="protein sequence ID" value="MFE9174573.1"/>
    <property type="molecule type" value="Genomic_DNA"/>
</dbReference>
<evidence type="ECO:0000256" key="1">
    <source>
        <dbReference type="SAM" id="MobiDB-lite"/>
    </source>
</evidence>
<organism evidence="4 5">
    <name type="scientific">Streptomyces kebangsaanensis</name>
    <dbReference type="NCBI Taxonomy" id="864058"/>
    <lineage>
        <taxon>Bacteria</taxon>
        <taxon>Bacillati</taxon>
        <taxon>Actinomycetota</taxon>
        <taxon>Actinomycetes</taxon>
        <taxon>Kitasatosporales</taxon>
        <taxon>Streptomycetaceae</taxon>
        <taxon>Streptomyces</taxon>
    </lineage>
</organism>
<dbReference type="Gene3D" id="3.40.630.30">
    <property type="match status" value="1"/>
</dbReference>
<dbReference type="SUPFAM" id="SSF47413">
    <property type="entry name" value="lambda repressor-like DNA-binding domains"/>
    <property type="match status" value="1"/>
</dbReference>
<proteinExistence type="predicted"/>
<evidence type="ECO:0000313" key="5">
    <source>
        <dbReference type="Proteomes" id="UP001601197"/>
    </source>
</evidence>
<dbReference type="Pfam" id="PF13560">
    <property type="entry name" value="HTH_31"/>
    <property type="match status" value="1"/>
</dbReference>
<dbReference type="Gene3D" id="1.10.260.40">
    <property type="entry name" value="lambda repressor-like DNA-binding domains"/>
    <property type="match status" value="1"/>
</dbReference>
<evidence type="ECO:0000259" key="3">
    <source>
        <dbReference type="PROSITE" id="PS51186"/>
    </source>
</evidence>
<dbReference type="InterPro" id="IPR001387">
    <property type="entry name" value="Cro/C1-type_HTH"/>
</dbReference>
<dbReference type="PROSITE" id="PS50943">
    <property type="entry name" value="HTH_CROC1"/>
    <property type="match status" value="1"/>
</dbReference>
<keyword evidence="5" id="KW-1185">Reference proteome</keyword>